<dbReference type="InterPro" id="IPR058543">
    <property type="entry name" value="Beta-prop_RSE1/DDB1/CPSF1_2nd"/>
</dbReference>
<dbReference type="Proteomes" id="UP001281410">
    <property type="component" value="Unassembled WGS sequence"/>
</dbReference>
<dbReference type="InterPro" id="IPR015943">
    <property type="entry name" value="WD40/YVTN_repeat-like_dom_sf"/>
</dbReference>
<protein>
    <submittedName>
        <fullName evidence="3">Uncharacterized protein</fullName>
    </submittedName>
</protein>
<dbReference type="EMBL" id="JANJYJ010000009">
    <property type="protein sequence ID" value="KAK3187808.1"/>
    <property type="molecule type" value="Genomic_DNA"/>
</dbReference>
<name>A0AAE0DT91_9ROSI</name>
<dbReference type="Pfam" id="PF10433">
    <property type="entry name" value="Beta-prop_RSE1_1st"/>
    <property type="match status" value="1"/>
</dbReference>
<feature type="domain" description="RSE1/DDB1/CPSF1 second beta-propeller" evidence="2">
    <location>
        <begin position="377"/>
        <end position="467"/>
    </location>
</feature>
<sequence length="482" mass="53722">MNVRESGDFLLPACNSQICIIDPDNGLFGLHLNDGEFEICRFKVILPYDVDCGNLDGNKIFVKTYGIRPFLNIKVLDIKFLYGYQQPTIVVLYKDVADALHVKSISISLDRTEAGSSPWTTPIDLDYSADLLVPVKSPYEGFLIIGDRVIEYHYSYYFPLQPIRIDSPITKASTVGIIDEGYLLGDNAGSLYLVSFEIDDEGGRTLQVQFLGDTPSIITNISCLDGKIVFLGSSYGYSQLIKLNLLQPVGIEVLDSYVNLGPIVDFRVEGIKWRDQVVTGSGAYKDGSLHIIRNEVVINEQGSLELKELPVTGMWLLRASTDDVLLVVSLIVSTLFWKLEKTVEGTFGLDIIEIGGFDCKAETLFCHNVVKDQLLQTSYLLCGLRDGRLLKFLLTQATGQLTDREDVSLGKGEITVVTFSSKNTTYVFAVSNRSAVIYSSNGKLLYNDVDMKDIRRICPFNSVAFPDRYTSLHPAFRSCEYN</sequence>
<organism evidence="3 4">
    <name type="scientific">Dipteronia sinensis</name>
    <dbReference type="NCBI Taxonomy" id="43782"/>
    <lineage>
        <taxon>Eukaryota</taxon>
        <taxon>Viridiplantae</taxon>
        <taxon>Streptophyta</taxon>
        <taxon>Embryophyta</taxon>
        <taxon>Tracheophyta</taxon>
        <taxon>Spermatophyta</taxon>
        <taxon>Magnoliopsida</taxon>
        <taxon>eudicotyledons</taxon>
        <taxon>Gunneridae</taxon>
        <taxon>Pentapetalae</taxon>
        <taxon>rosids</taxon>
        <taxon>malvids</taxon>
        <taxon>Sapindales</taxon>
        <taxon>Sapindaceae</taxon>
        <taxon>Hippocastanoideae</taxon>
        <taxon>Acereae</taxon>
        <taxon>Dipteronia</taxon>
    </lineage>
</organism>
<reference evidence="3" key="1">
    <citation type="journal article" date="2023" name="Plant J.">
        <title>Genome sequences and population genomics provide insights into the demographic history, inbreeding, and mutation load of two 'living fossil' tree species of Dipteronia.</title>
        <authorList>
            <person name="Feng Y."/>
            <person name="Comes H.P."/>
            <person name="Chen J."/>
            <person name="Zhu S."/>
            <person name="Lu R."/>
            <person name="Zhang X."/>
            <person name="Li P."/>
            <person name="Qiu J."/>
            <person name="Olsen K.M."/>
            <person name="Qiu Y."/>
        </authorList>
    </citation>
    <scope>NUCLEOTIDE SEQUENCE</scope>
    <source>
        <strain evidence="3">NBL</strain>
    </source>
</reference>
<accession>A0AAE0DT91</accession>
<evidence type="ECO:0000259" key="1">
    <source>
        <dbReference type="Pfam" id="PF10433"/>
    </source>
</evidence>
<dbReference type="InterPro" id="IPR050358">
    <property type="entry name" value="RSE1/DDB1/CFT1"/>
</dbReference>
<evidence type="ECO:0000313" key="3">
    <source>
        <dbReference type="EMBL" id="KAK3187808.1"/>
    </source>
</evidence>
<gene>
    <name evidence="3" type="ORF">Dsin_027369</name>
</gene>
<evidence type="ECO:0000259" key="2">
    <source>
        <dbReference type="Pfam" id="PF23726"/>
    </source>
</evidence>
<comment type="caution">
    <text evidence="3">The sequence shown here is derived from an EMBL/GenBank/DDBJ whole genome shotgun (WGS) entry which is preliminary data.</text>
</comment>
<proteinExistence type="predicted"/>
<feature type="domain" description="RSE1/DDB1/CPSF1 first beta-propeller" evidence="1">
    <location>
        <begin position="17"/>
        <end position="247"/>
    </location>
</feature>
<evidence type="ECO:0000313" key="4">
    <source>
        <dbReference type="Proteomes" id="UP001281410"/>
    </source>
</evidence>
<dbReference type="PANTHER" id="PTHR10644">
    <property type="entry name" value="DNA REPAIR/RNA PROCESSING CPSF FAMILY"/>
    <property type="match status" value="1"/>
</dbReference>
<dbReference type="Pfam" id="PF23726">
    <property type="entry name" value="Beta-prop_RSE1_2nd"/>
    <property type="match status" value="1"/>
</dbReference>
<dbReference type="AlphaFoldDB" id="A0AAE0DT91"/>
<dbReference type="InterPro" id="IPR018846">
    <property type="entry name" value="Beta-prop_RSE1/DDB1/CPSF1_1st"/>
</dbReference>
<keyword evidence="4" id="KW-1185">Reference proteome</keyword>
<dbReference type="Gene3D" id="2.130.10.10">
    <property type="entry name" value="YVTN repeat-like/Quinoprotein amine dehydrogenase"/>
    <property type="match status" value="3"/>
</dbReference>